<name>R8BFC3_PHAM7</name>
<dbReference type="EMBL" id="KB933244">
    <property type="protein sequence ID" value="EON98006.1"/>
    <property type="molecule type" value="Genomic_DNA"/>
</dbReference>
<gene>
    <name evidence="2" type="ORF">UCRPA7_6485</name>
</gene>
<accession>R8BFC3</accession>
<dbReference type="CDD" id="cd03024">
    <property type="entry name" value="DsbA_FrnE"/>
    <property type="match status" value="1"/>
</dbReference>
<dbReference type="GeneID" id="19327146"/>
<dbReference type="Pfam" id="PF01323">
    <property type="entry name" value="DSBA"/>
    <property type="match status" value="1"/>
</dbReference>
<dbReference type="Gene3D" id="3.40.30.10">
    <property type="entry name" value="Glutaredoxin"/>
    <property type="match status" value="1"/>
</dbReference>
<dbReference type="PANTHER" id="PTHR13887">
    <property type="entry name" value="GLUTATHIONE S-TRANSFERASE KAPPA"/>
    <property type="match status" value="1"/>
</dbReference>
<feature type="domain" description="DSBA-like thioredoxin" evidence="1">
    <location>
        <begin position="11"/>
        <end position="215"/>
    </location>
</feature>
<protein>
    <submittedName>
        <fullName evidence="2">Putative dsba oxidoreductase protein</fullName>
    </submittedName>
</protein>
<proteinExistence type="predicted"/>
<dbReference type="GO" id="GO:0016491">
    <property type="term" value="F:oxidoreductase activity"/>
    <property type="evidence" value="ECO:0007669"/>
    <property type="project" value="InterPro"/>
</dbReference>
<dbReference type="InterPro" id="IPR036249">
    <property type="entry name" value="Thioredoxin-like_sf"/>
</dbReference>
<dbReference type="HOGENOM" id="CLU_069253_0_1_1"/>
<dbReference type="AlphaFoldDB" id="R8BFC3"/>
<sequence length="223" mass="25000">MKLPKMTNFNIKVISDPICPFCYLGKKRLDKAIDVYKRVYPGGANDTFTVSWSPFYLDPSLPKHGVPVQQRMAERFGADRVEFMQNRLRMMGQPDGINFTFSGKIGNTRDAHRLIQLGKTKGIETQNRVVTELFRGYFEESGDITSHDLLTSAGEKAGLDPAEIKKWLAEGKGGQEVDREVDLAYRAGIQGVPNFTINDKFTVDGAQDVQVFLEEFVKAKDAA</sequence>
<evidence type="ECO:0000313" key="3">
    <source>
        <dbReference type="Proteomes" id="UP000014074"/>
    </source>
</evidence>
<keyword evidence="3" id="KW-1185">Reference proteome</keyword>
<reference evidence="3" key="1">
    <citation type="journal article" date="2013" name="Genome Announc.">
        <title>Draft genome sequence of the ascomycete Phaeoacremonium aleophilum strain UCR-PA7, a causal agent of the esca disease complex in grapevines.</title>
        <authorList>
            <person name="Blanco-Ulate B."/>
            <person name="Rolshausen P."/>
            <person name="Cantu D."/>
        </authorList>
    </citation>
    <scope>NUCLEOTIDE SEQUENCE [LARGE SCALE GENOMIC DNA]</scope>
    <source>
        <strain evidence="3">UCR-PA7</strain>
    </source>
</reference>
<dbReference type="eggNOG" id="ENOG502QTH7">
    <property type="taxonomic scope" value="Eukaryota"/>
</dbReference>
<evidence type="ECO:0000259" key="1">
    <source>
        <dbReference type="Pfam" id="PF01323"/>
    </source>
</evidence>
<dbReference type="SUPFAM" id="SSF52833">
    <property type="entry name" value="Thioredoxin-like"/>
    <property type="match status" value="1"/>
</dbReference>
<dbReference type="Proteomes" id="UP000014074">
    <property type="component" value="Unassembled WGS sequence"/>
</dbReference>
<dbReference type="InterPro" id="IPR001853">
    <property type="entry name" value="DSBA-like_thioredoxin_dom"/>
</dbReference>
<dbReference type="RefSeq" id="XP_007917214.1">
    <property type="nucleotide sequence ID" value="XM_007919023.1"/>
</dbReference>
<dbReference type="PANTHER" id="PTHR13887:SF41">
    <property type="entry name" value="THIOREDOXIN SUPERFAMILY PROTEIN"/>
    <property type="match status" value="1"/>
</dbReference>
<dbReference type="KEGG" id="tmn:UCRPA7_6485"/>
<dbReference type="OrthoDB" id="1930760at2759"/>
<organism evidence="2 3">
    <name type="scientific">Phaeoacremonium minimum (strain UCR-PA7)</name>
    <name type="common">Esca disease fungus</name>
    <name type="synonym">Togninia minima</name>
    <dbReference type="NCBI Taxonomy" id="1286976"/>
    <lineage>
        <taxon>Eukaryota</taxon>
        <taxon>Fungi</taxon>
        <taxon>Dikarya</taxon>
        <taxon>Ascomycota</taxon>
        <taxon>Pezizomycotina</taxon>
        <taxon>Sordariomycetes</taxon>
        <taxon>Sordariomycetidae</taxon>
        <taxon>Togniniales</taxon>
        <taxon>Togniniaceae</taxon>
        <taxon>Phaeoacremonium</taxon>
    </lineage>
</organism>
<evidence type="ECO:0000313" key="2">
    <source>
        <dbReference type="EMBL" id="EON98006.1"/>
    </source>
</evidence>